<dbReference type="InterPro" id="IPR053134">
    <property type="entry name" value="RNA-dir_DNA_polymerase"/>
</dbReference>
<sequence length="114" mass="13409">MEKRYQERQAIQMEVDKMLDAGIIRHSESPWSLPVILVKKKDGNWRFCVDYRRLNKVTKKDVYPLPQIDDTLDSLKGAKFYSSMDLRSGYWQIEVDEADRENLPLLPLMDSTNS</sequence>
<proteinExistence type="predicted"/>
<dbReference type="InterPro" id="IPR043128">
    <property type="entry name" value="Rev_trsase/Diguanyl_cyclase"/>
</dbReference>
<dbReference type="Gene3D" id="3.30.70.270">
    <property type="match status" value="1"/>
</dbReference>
<evidence type="ECO:0000313" key="3">
    <source>
        <dbReference type="Proteomes" id="UP001235939"/>
    </source>
</evidence>
<dbReference type="PANTHER" id="PTHR24559:SF444">
    <property type="entry name" value="REVERSE TRANSCRIPTASE DOMAIN-CONTAINING PROTEIN"/>
    <property type="match status" value="1"/>
</dbReference>
<organism evidence="2 3">
    <name type="scientific">Cordylochernes scorpioides</name>
    <dbReference type="NCBI Taxonomy" id="51811"/>
    <lineage>
        <taxon>Eukaryota</taxon>
        <taxon>Metazoa</taxon>
        <taxon>Ecdysozoa</taxon>
        <taxon>Arthropoda</taxon>
        <taxon>Chelicerata</taxon>
        <taxon>Arachnida</taxon>
        <taxon>Pseudoscorpiones</taxon>
        <taxon>Cheliferoidea</taxon>
        <taxon>Chernetidae</taxon>
        <taxon>Cordylochernes</taxon>
    </lineage>
</organism>
<dbReference type="Gene3D" id="3.10.10.10">
    <property type="entry name" value="HIV Type 1 Reverse Transcriptase, subunit A, domain 1"/>
    <property type="match status" value="1"/>
</dbReference>
<name>A0ABY6KYG9_9ARAC</name>
<protein>
    <submittedName>
        <fullName evidence="2">K02A2.6-like</fullName>
    </submittedName>
</protein>
<accession>A0ABY6KYG9</accession>
<dbReference type="InterPro" id="IPR043502">
    <property type="entry name" value="DNA/RNA_pol_sf"/>
</dbReference>
<gene>
    <name evidence="2" type="ORF">LAZ67_10002593</name>
</gene>
<dbReference type="SUPFAM" id="SSF56672">
    <property type="entry name" value="DNA/RNA polymerases"/>
    <property type="match status" value="1"/>
</dbReference>
<dbReference type="EMBL" id="CP092872">
    <property type="protein sequence ID" value="UYV73297.1"/>
    <property type="molecule type" value="Genomic_DNA"/>
</dbReference>
<evidence type="ECO:0000313" key="2">
    <source>
        <dbReference type="EMBL" id="UYV73297.1"/>
    </source>
</evidence>
<dbReference type="PANTHER" id="PTHR24559">
    <property type="entry name" value="TRANSPOSON TY3-I GAG-POL POLYPROTEIN"/>
    <property type="match status" value="1"/>
</dbReference>
<dbReference type="InterPro" id="IPR000477">
    <property type="entry name" value="RT_dom"/>
</dbReference>
<dbReference type="CDD" id="cd01647">
    <property type="entry name" value="RT_LTR"/>
    <property type="match status" value="1"/>
</dbReference>
<dbReference type="Proteomes" id="UP001235939">
    <property type="component" value="Chromosome 10"/>
</dbReference>
<dbReference type="Pfam" id="PF00078">
    <property type="entry name" value="RVT_1"/>
    <property type="match status" value="1"/>
</dbReference>
<reference evidence="2 3" key="1">
    <citation type="submission" date="2022-01" db="EMBL/GenBank/DDBJ databases">
        <title>A chromosomal length assembly of Cordylochernes scorpioides.</title>
        <authorList>
            <person name="Zeh D."/>
            <person name="Zeh J."/>
        </authorList>
    </citation>
    <scope>NUCLEOTIDE SEQUENCE [LARGE SCALE GENOMIC DNA]</scope>
    <source>
        <strain evidence="2">IN4F17</strain>
        <tissue evidence="2">Whole Body</tissue>
    </source>
</reference>
<feature type="domain" description="Reverse transcriptase" evidence="1">
    <location>
        <begin position="38"/>
        <end position="101"/>
    </location>
</feature>
<keyword evidence="3" id="KW-1185">Reference proteome</keyword>
<evidence type="ECO:0000259" key="1">
    <source>
        <dbReference type="Pfam" id="PF00078"/>
    </source>
</evidence>